<feature type="signal peptide" evidence="1">
    <location>
        <begin position="1"/>
        <end position="20"/>
    </location>
</feature>
<protein>
    <submittedName>
        <fullName evidence="2">Uncharacterized protein</fullName>
    </submittedName>
</protein>
<feature type="chain" id="PRO_5007863619" evidence="1">
    <location>
        <begin position="21"/>
        <end position="169"/>
    </location>
</feature>
<evidence type="ECO:0000313" key="2">
    <source>
        <dbReference type="EMBL" id="KZW01317.1"/>
    </source>
</evidence>
<evidence type="ECO:0000313" key="3">
    <source>
        <dbReference type="Proteomes" id="UP000077266"/>
    </source>
</evidence>
<dbReference type="EMBL" id="KV425894">
    <property type="protein sequence ID" value="KZW01317.1"/>
    <property type="molecule type" value="Genomic_DNA"/>
</dbReference>
<evidence type="ECO:0000256" key="1">
    <source>
        <dbReference type="SAM" id="SignalP"/>
    </source>
</evidence>
<keyword evidence="3" id="KW-1185">Reference proteome</keyword>
<sequence length="169" mass="18226">MRVLALFLAAFLTSASIVLAAEAPIATAGACAPACPSTDKDGFALNHQSDDEDANTITCTYGEPDDDSYCTYNAMSGMLTEDHDGNSCQTLATTACSRRVKRFNPAQNKVRNLVRKHTAHIARKTKTIKAASHSMGGVNGAAKAQTSPRAVPYFVTSRARLSRRFRNHF</sequence>
<organism evidence="2 3">
    <name type="scientific">Exidia glandulosa HHB12029</name>
    <dbReference type="NCBI Taxonomy" id="1314781"/>
    <lineage>
        <taxon>Eukaryota</taxon>
        <taxon>Fungi</taxon>
        <taxon>Dikarya</taxon>
        <taxon>Basidiomycota</taxon>
        <taxon>Agaricomycotina</taxon>
        <taxon>Agaricomycetes</taxon>
        <taxon>Auriculariales</taxon>
        <taxon>Exidiaceae</taxon>
        <taxon>Exidia</taxon>
    </lineage>
</organism>
<accession>A0A165NWF9</accession>
<keyword evidence="1" id="KW-0732">Signal</keyword>
<reference evidence="2 3" key="1">
    <citation type="journal article" date="2016" name="Mol. Biol. Evol.">
        <title>Comparative Genomics of Early-Diverging Mushroom-Forming Fungi Provides Insights into the Origins of Lignocellulose Decay Capabilities.</title>
        <authorList>
            <person name="Nagy L.G."/>
            <person name="Riley R."/>
            <person name="Tritt A."/>
            <person name="Adam C."/>
            <person name="Daum C."/>
            <person name="Floudas D."/>
            <person name="Sun H."/>
            <person name="Yadav J.S."/>
            <person name="Pangilinan J."/>
            <person name="Larsson K.H."/>
            <person name="Matsuura K."/>
            <person name="Barry K."/>
            <person name="Labutti K."/>
            <person name="Kuo R."/>
            <person name="Ohm R.A."/>
            <person name="Bhattacharya S.S."/>
            <person name="Shirouzu T."/>
            <person name="Yoshinaga Y."/>
            <person name="Martin F.M."/>
            <person name="Grigoriev I.V."/>
            <person name="Hibbett D.S."/>
        </authorList>
    </citation>
    <scope>NUCLEOTIDE SEQUENCE [LARGE SCALE GENOMIC DNA]</scope>
    <source>
        <strain evidence="2 3">HHB12029</strain>
    </source>
</reference>
<proteinExistence type="predicted"/>
<dbReference type="InParanoid" id="A0A165NWF9"/>
<name>A0A165NWF9_EXIGL</name>
<gene>
    <name evidence="2" type="ORF">EXIGLDRAFT_718459</name>
</gene>
<dbReference type="Proteomes" id="UP000077266">
    <property type="component" value="Unassembled WGS sequence"/>
</dbReference>
<dbReference type="AlphaFoldDB" id="A0A165NWF9"/>